<protein>
    <submittedName>
        <fullName evidence="1">Uncharacterized protein</fullName>
    </submittedName>
</protein>
<evidence type="ECO:0000313" key="2">
    <source>
        <dbReference type="Proteomes" id="UP000028582"/>
    </source>
</evidence>
<dbReference type="OrthoDB" id="106306at2759"/>
<dbReference type="AlphaFoldDB" id="A0A080YVS6"/>
<gene>
    <name evidence="1" type="ORF">F444_23138</name>
</gene>
<sequence length="114" mass="13751">MSLESAWEHWCCGDPSGQYGPFWFLQWHDFSDNKKRKRLSHYRCMMMEVQTRAMANSYWYERPTVEQARAMLVTVLPELPISDVTAKNQQRLKQQLKWSSVLQEIRKNRRKINN</sequence>
<comment type="caution">
    <text evidence="1">The sequence shown here is derived from an EMBL/GenBank/DDBJ whole genome shotgun (WGS) entry which is preliminary data.</text>
</comment>
<dbReference type="EMBL" id="ANJA01005161">
    <property type="protein sequence ID" value="ETO58487.1"/>
    <property type="molecule type" value="Genomic_DNA"/>
</dbReference>
<organism evidence="1 2">
    <name type="scientific">Phytophthora nicotianae P1976</name>
    <dbReference type="NCBI Taxonomy" id="1317066"/>
    <lineage>
        <taxon>Eukaryota</taxon>
        <taxon>Sar</taxon>
        <taxon>Stramenopiles</taxon>
        <taxon>Oomycota</taxon>
        <taxon>Peronosporomycetes</taxon>
        <taxon>Peronosporales</taxon>
        <taxon>Peronosporaceae</taxon>
        <taxon>Phytophthora</taxon>
    </lineage>
</organism>
<name>A0A080YVS6_PHYNI</name>
<accession>A0A080YVS6</accession>
<proteinExistence type="predicted"/>
<evidence type="ECO:0000313" key="1">
    <source>
        <dbReference type="EMBL" id="ETO58487.1"/>
    </source>
</evidence>
<reference evidence="1 2" key="1">
    <citation type="submission" date="2013-11" db="EMBL/GenBank/DDBJ databases">
        <title>The Genome Sequence of Phytophthora parasitica P1976.</title>
        <authorList>
            <consortium name="The Broad Institute Genomics Platform"/>
            <person name="Russ C."/>
            <person name="Tyler B."/>
            <person name="Panabieres F."/>
            <person name="Shan W."/>
            <person name="Tripathy S."/>
            <person name="Grunwald N."/>
            <person name="Machado M."/>
            <person name="Johnson C.S."/>
            <person name="Walker B."/>
            <person name="Young S."/>
            <person name="Zeng Q."/>
            <person name="Gargeya S."/>
            <person name="Fitzgerald M."/>
            <person name="Haas B."/>
            <person name="Abouelleil A."/>
            <person name="Allen A.W."/>
            <person name="Alvarado L."/>
            <person name="Arachchi H.M."/>
            <person name="Berlin A.M."/>
            <person name="Chapman S.B."/>
            <person name="Gainer-Dewar J."/>
            <person name="Goldberg J."/>
            <person name="Griggs A."/>
            <person name="Gujja S."/>
            <person name="Hansen M."/>
            <person name="Howarth C."/>
            <person name="Imamovic A."/>
            <person name="Ireland A."/>
            <person name="Larimer J."/>
            <person name="McCowan C."/>
            <person name="Murphy C."/>
            <person name="Pearson M."/>
            <person name="Poon T.W."/>
            <person name="Priest M."/>
            <person name="Roberts A."/>
            <person name="Saif S."/>
            <person name="Shea T."/>
            <person name="Sisk P."/>
            <person name="Sykes S."/>
            <person name="Wortman J."/>
            <person name="Nusbaum C."/>
            <person name="Birren B."/>
        </authorList>
    </citation>
    <scope>NUCLEOTIDE SEQUENCE [LARGE SCALE GENOMIC DNA]</scope>
    <source>
        <strain evidence="1 2">P1976</strain>
    </source>
</reference>
<dbReference type="Proteomes" id="UP000028582">
    <property type="component" value="Unassembled WGS sequence"/>
</dbReference>